<keyword evidence="5 6" id="KW-0472">Membrane</keyword>
<feature type="transmembrane region" description="Helical" evidence="6">
    <location>
        <begin position="58"/>
        <end position="80"/>
    </location>
</feature>
<keyword evidence="2" id="KW-1003">Cell membrane</keyword>
<evidence type="ECO:0000256" key="2">
    <source>
        <dbReference type="ARBA" id="ARBA00022475"/>
    </source>
</evidence>
<reference evidence="8" key="2">
    <citation type="submission" date="2021-04" db="EMBL/GenBank/DDBJ databases">
        <authorList>
            <person name="Gilroy R."/>
        </authorList>
    </citation>
    <scope>NUCLEOTIDE SEQUENCE</scope>
    <source>
        <strain evidence="8">CHK187-11901</strain>
    </source>
</reference>
<accession>A0A9D2SUK6</accession>
<name>A0A9D2SUK6_9FIRM</name>
<dbReference type="GO" id="GO:0005886">
    <property type="term" value="C:plasma membrane"/>
    <property type="evidence" value="ECO:0007669"/>
    <property type="project" value="UniProtKB-SubCell"/>
</dbReference>
<evidence type="ECO:0000256" key="5">
    <source>
        <dbReference type="ARBA" id="ARBA00023136"/>
    </source>
</evidence>
<dbReference type="Pfam" id="PF10035">
    <property type="entry name" value="DUF2179"/>
    <property type="match status" value="1"/>
</dbReference>
<evidence type="ECO:0000259" key="7">
    <source>
        <dbReference type="Pfam" id="PF10035"/>
    </source>
</evidence>
<organism evidence="8 9">
    <name type="scientific">Candidatus Merdibacter merdavium</name>
    <dbReference type="NCBI Taxonomy" id="2838692"/>
    <lineage>
        <taxon>Bacteria</taxon>
        <taxon>Bacillati</taxon>
        <taxon>Bacillota</taxon>
        <taxon>Erysipelotrichia</taxon>
        <taxon>Erysipelotrichales</taxon>
        <taxon>Erysipelotrichaceae</taxon>
        <taxon>Merdibacter</taxon>
    </lineage>
</organism>
<dbReference type="PANTHER" id="PTHR33545">
    <property type="entry name" value="UPF0750 MEMBRANE PROTEIN YITT-RELATED"/>
    <property type="match status" value="1"/>
</dbReference>
<feature type="transmembrane region" description="Helical" evidence="6">
    <location>
        <begin position="87"/>
        <end position="105"/>
    </location>
</feature>
<feature type="transmembrane region" description="Helical" evidence="6">
    <location>
        <begin position="150"/>
        <end position="172"/>
    </location>
</feature>
<dbReference type="InterPro" id="IPR019264">
    <property type="entry name" value="DUF2179"/>
</dbReference>
<comment type="caution">
    <text evidence="8">The sequence shown here is derived from an EMBL/GenBank/DDBJ whole genome shotgun (WGS) entry which is preliminary data.</text>
</comment>
<dbReference type="PROSITE" id="PS51257">
    <property type="entry name" value="PROKAR_LIPOPROTEIN"/>
    <property type="match status" value="1"/>
</dbReference>
<dbReference type="AlphaFoldDB" id="A0A9D2SUK6"/>
<protein>
    <submittedName>
        <fullName evidence="8">YitT family protein</fullName>
    </submittedName>
</protein>
<keyword evidence="4 6" id="KW-1133">Transmembrane helix</keyword>
<dbReference type="CDD" id="cd16380">
    <property type="entry name" value="YitT_C"/>
    <property type="match status" value="1"/>
</dbReference>
<proteinExistence type="predicted"/>
<evidence type="ECO:0000313" key="8">
    <source>
        <dbReference type="EMBL" id="HJC36313.1"/>
    </source>
</evidence>
<dbReference type="Proteomes" id="UP000823896">
    <property type="component" value="Unassembled WGS sequence"/>
</dbReference>
<dbReference type="Pfam" id="PF02588">
    <property type="entry name" value="YitT_membrane"/>
    <property type="match status" value="1"/>
</dbReference>
<dbReference type="EMBL" id="DWWM01000024">
    <property type="protein sequence ID" value="HJC36313.1"/>
    <property type="molecule type" value="Genomic_DNA"/>
</dbReference>
<evidence type="ECO:0000256" key="3">
    <source>
        <dbReference type="ARBA" id="ARBA00022692"/>
    </source>
</evidence>
<dbReference type="Gene3D" id="3.30.70.120">
    <property type="match status" value="1"/>
</dbReference>
<sequence>MKMKTRKEWIHELINVILGNFIVACGVTFFVLPSSILTGGTAGIAVALEPLVHLEPQLIINALTIGLFLIGSLCLGKAFFMKTVLSAIVYPLFISLLSWAAAGLSFTENPILASVYAGVFLGVGIGLVYRVDGSTGGMDIPPLIIHKYTGLPLSALVMCVDGATVILGAVVYGIEASLIGLLSVFISGQVINRVLTLGAQASKTLFIVSERWEEIRRAISDQIDRGVTLIPSLGGFSDEQKMMIMTVVKQKQYASLQKLIARIDPDAFFVVSDADEVQGAGFTFSQRHRLHDESHVKNFR</sequence>
<dbReference type="PANTHER" id="PTHR33545:SF9">
    <property type="entry name" value="UPF0750 MEMBRANE PROTEIN YITE"/>
    <property type="match status" value="1"/>
</dbReference>
<dbReference type="InterPro" id="IPR051461">
    <property type="entry name" value="UPF0750_membrane"/>
</dbReference>
<reference evidence="8" key="1">
    <citation type="journal article" date="2021" name="PeerJ">
        <title>Extensive microbial diversity within the chicken gut microbiome revealed by metagenomics and culture.</title>
        <authorList>
            <person name="Gilroy R."/>
            <person name="Ravi A."/>
            <person name="Getino M."/>
            <person name="Pursley I."/>
            <person name="Horton D.L."/>
            <person name="Alikhan N.F."/>
            <person name="Baker D."/>
            <person name="Gharbi K."/>
            <person name="Hall N."/>
            <person name="Watson M."/>
            <person name="Adriaenssens E.M."/>
            <person name="Foster-Nyarko E."/>
            <person name="Jarju S."/>
            <person name="Secka A."/>
            <person name="Antonio M."/>
            <person name="Oren A."/>
            <person name="Chaudhuri R.R."/>
            <person name="La Ragione R."/>
            <person name="Hildebrand F."/>
            <person name="Pallen M.J."/>
        </authorList>
    </citation>
    <scope>NUCLEOTIDE SEQUENCE</scope>
    <source>
        <strain evidence="8">CHK187-11901</strain>
    </source>
</reference>
<evidence type="ECO:0000256" key="4">
    <source>
        <dbReference type="ARBA" id="ARBA00022989"/>
    </source>
</evidence>
<feature type="domain" description="DUF2179" evidence="7">
    <location>
        <begin position="225"/>
        <end position="279"/>
    </location>
</feature>
<dbReference type="InterPro" id="IPR015867">
    <property type="entry name" value="N-reg_PII/ATP_PRibTrfase_C"/>
</dbReference>
<feature type="transmembrane region" description="Helical" evidence="6">
    <location>
        <begin position="111"/>
        <end position="129"/>
    </location>
</feature>
<comment type="subcellular location">
    <subcellularLocation>
        <location evidence="1">Cell membrane</location>
        <topology evidence="1">Multi-pass membrane protein</topology>
    </subcellularLocation>
</comment>
<dbReference type="InterPro" id="IPR003740">
    <property type="entry name" value="YitT"/>
</dbReference>
<keyword evidence="3 6" id="KW-0812">Transmembrane</keyword>
<evidence type="ECO:0000256" key="6">
    <source>
        <dbReference type="SAM" id="Phobius"/>
    </source>
</evidence>
<dbReference type="PIRSF" id="PIRSF006483">
    <property type="entry name" value="Membrane_protein_YitT"/>
    <property type="match status" value="1"/>
</dbReference>
<gene>
    <name evidence="8" type="ORF">H9702_04195</name>
</gene>
<evidence type="ECO:0000313" key="9">
    <source>
        <dbReference type="Proteomes" id="UP000823896"/>
    </source>
</evidence>
<feature type="transmembrane region" description="Helical" evidence="6">
    <location>
        <begin position="12"/>
        <end position="32"/>
    </location>
</feature>
<evidence type="ECO:0000256" key="1">
    <source>
        <dbReference type="ARBA" id="ARBA00004651"/>
    </source>
</evidence>